<evidence type="ECO:0000256" key="3">
    <source>
        <dbReference type="ARBA" id="ARBA00012601"/>
    </source>
</evidence>
<sequence length="391" mass="41753">MFSTLLTVLTLLAAQASSTIYYAGVAESGGEFGVYSATSVVGTGLPGKLGVDYQFISEPAIDIYVDQNKINLFRVAFLLERMCPLSYGLGAKFNETHFSEYESAINYITVTKGAYAILDPHNYMRYNNPSQQPTTGSIIGDTTDVKAATTAQFAAFWGELAGRFKSNEKVIFGLMNEPHDMDTNLILANDQAAINAIRAAGANQLIIAPGNGYTGGHSWTQSYTGNSPASSAVMYKITDPVNNTALDIHEYLDSDFSGSHSNCTQSGPTNLAPLTAWLKQYGLKAMITEFGASNGTQCSSYITDIIKYMAANDEYIGWTAWAAGPFWGTSSPCCSDSKNWGSLEPGSKAADGTPGMYASVWQGDIQPLLPTTLQKSGISSIHGPGANATHS</sequence>
<reference evidence="9 10" key="1">
    <citation type="submission" date="2016-04" db="EMBL/GenBank/DDBJ databases">
        <title>A degradative enzymes factory behind the ericoid mycorrhizal symbiosis.</title>
        <authorList>
            <consortium name="DOE Joint Genome Institute"/>
            <person name="Martino E."/>
            <person name="Morin E."/>
            <person name="Grelet G."/>
            <person name="Kuo A."/>
            <person name="Kohler A."/>
            <person name="Daghino S."/>
            <person name="Barry K."/>
            <person name="Choi C."/>
            <person name="Cichocki N."/>
            <person name="Clum A."/>
            <person name="Copeland A."/>
            <person name="Hainaut M."/>
            <person name="Haridas S."/>
            <person name="Labutti K."/>
            <person name="Lindquist E."/>
            <person name="Lipzen A."/>
            <person name="Khouja H.-R."/>
            <person name="Murat C."/>
            <person name="Ohm R."/>
            <person name="Olson A."/>
            <person name="Spatafora J."/>
            <person name="Veneault-Fourrey C."/>
            <person name="Henrissat B."/>
            <person name="Grigoriev I."/>
            <person name="Martin F."/>
            <person name="Perotto S."/>
        </authorList>
    </citation>
    <scope>NUCLEOTIDE SEQUENCE [LARGE SCALE GENOMIC DNA]</scope>
    <source>
        <strain evidence="9 10">F</strain>
    </source>
</reference>
<organism evidence="9 10">
    <name type="scientific">Hyaloscypha variabilis (strain UAMH 11265 / GT02V1 / F)</name>
    <name type="common">Meliniomyces variabilis</name>
    <dbReference type="NCBI Taxonomy" id="1149755"/>
    <lineage>
        <taxon>Eukaryota</taxon>
        <taxon>Fungi</taxon>
        <taxon>Dikarya</taxon>
        <taxon>Ascomycota</taxon>
        <taxon>Pezizomycotina</taxon>
        <taxon>Leotiomycetes</taxon>
        <taxon>Helotiales</taxon>
        <taxon>Hyaloscyphaceae</taxon>
        <taxon>Hyaloscypha</taxon>
        <taxon>Hyaloscypha variabilis</taxon>
    </lineage>
</organism>
<comment type="similarity">
    <text evidence="2 6">Belongs to the glycosyl hydrolase 5 (cellulase A) family.</text>
</comment>
<name>A0A2J6QSZ5_HYAVF</name>
<keyword evidence="7" id="KW-0732">Signal</keyword>
<feature type="domain" description="Glycoside hydrolase family 5" evidence="8">
    <location>
        <begin position="53"/>
        <end position="324"/>
    </location>
</feature>
<dbReference type="OrthoDB" id="5823761at2759"/>
<accession>A0A2J6QSZ5</accession>
<dbReference type="SUPFAM" id="SSF51445">
    <property type="entry name" value="(Trans)glycosidases"/>
    <property type="match status" value="1"/>
</dbReference>
<feature type="chain" id="PRO_5014458479" description="cellulase" evidence="7">
    <location>
        <begin position="19"/>
        <end position="391"/>
    </location>
</feature>
<evidence type="ECO:0000256" key="2">
    <source>
        <dbReference type="ARBA" id="ARBA00005641"/>
    </source>
</evidence>
<dbReference type="GO" id="GO:0008810">
    <property type="term" value="F:cellulase activity"/>
    <property type="evidence" value="ECO:0007669"/>
    <property type="project" value="UniProtKB-EC"/>
</dbReference>
<keyword evidence="5 6" id="KW-0326">Glycosidase</keyword>
<evidence type="ECO:0000256" key="1">
    <source>
        <dbReference type="ARBA" id="ARBA00000966"/>
    </source>
</evidence>
<dbReference type="STRING" id="1149755.A0A2J6QSZ5"/>
<evidence type="ECO:0000259" key="8">
    <source>
        <dbReference type="Pfam" id="PF00150"/>
    </source>
</evidence>
<evidence type="ECO:0000313" key="10">
    <source>
        <dbReference type="Proteomes" id="UP000235786"/>
    </source>
</evidence>
<proteinExistence type="inferred from homology"/>
<dbReference type="Gene3D" id="3.20.20.80">
    <property type="entry name" value="Glycosidases"/>
    <property type="match status" value="1"/>
</dbReference>
<dbReference type="EC" id="3.2.1.4" evidence="3"/>
<dbReference type="InterPro" id="IPR001547">
    <property type="entry name" value="Glyco_hydro_5"/>
</dbReference>
<feature type="signal peptide" evidence="7">
    <location>
        <begin position="1"/>
        <end position="18"/>
    </location>
</feature>
<keyword evidence="4 6" id="KW-0378">Hydrolase</keyword>
<evidence type="ECO:0000256" key="7">
    <source>
        <dbReference type="SAM" id="SignalP"/>
    </source>
</evidence>
<comment type="catalytic activity">
    <reaction evidence="1">
        <text>Endohydrolysis of (1-&gt;4)-beta-D-glucosidic linkages in cellulose, lichenin and cereal beta-D-glucans.</text>
        <dbReference type="EC" id="3.2.1.4"/>
    </reaction>
</comment>
<evidence type="ECO:0000256" key="4">
    <source>
        <dbReference type="ARBA" id="ARBA00022801"/>
    </source>
</evidence>
<dbReference type="PANTHER" id="PTHR34142">
    <property type="entry name" value="ENDO-BETA-1,4-GLUCANASE A"/>
    <property type="match status" value="1"/>
</dbReference>
<evidence type="ECO:0000256" key="6">
    <source>
        <dbReference type="RuleBase" id="RU361153"/>
    </source>
</evidence>
<dbReference type="PANTHER" id="PTHR34142:SF1">
    <property type="entry name" value="GLYCOSIDE HYDROLASE FAMILY 5 DOMAIN-CONTAINING PROTEIN"/>
    <property type="match status" value="1"/>
</dbReference>
<dbReference type="Pfam" id="PF00150">
    <property type="entry name" value="Cellulase"/>
    <property type="match status" value="1"/>
</dbReference>
<keyword evidence="10" id="KW-1185">Reference proteome</keyword>
<evidence type="ECO:0000313" key="9">
    <source>
        <dbReference type="EMBL" id="PMD29360.1"/>
    </source>
</evidence>
<protein>
    <recommendedName>
        <fullName evidence="3">cellulase</fullName>
        <ecNumber evidence="3">3.2.1.4</ecNumber>
    </recommendedName>
</protein>
<dbReference type="PROSITE" id="PS00659">
    <property type="entry name" value="GLYCOSYL_HYDROL_F5"/>
    <property type="match status" value="1"/>
</dbReference>
<dbReference type="EMBL" id="KZ613975">
    <property type="protein sequence ID" value="PMD29360.1"/>
    <property type="molecule type" value="Genomic_DNA"/>
</dbReference>
<gene>
    <name evidence="9" type="ORF">L207DRAFT_642511</name>
</gene>
<evidence type="ECO:0000256" key="5">
    <source>
        <dbReference type="ARBA" id="ARBA00023295"/>
    </source>
</evidence>
<dbReference type="InterPro" id="IPR018087">
    <property type="entry name" value="Glyco_hydro_5_CS"/>
</dbReference>
<dbReference type="GO" id="GO:0009251">
    <property type="term" value="P:glucan catabolic process"/>
    <property type="evidence" value="ECO:0007669"/>
    <property type="project" value="TreeGrafter"/>
</dbReference>
<dbReference type="Proteomes" id="UP000235786">
    <property type="component" value="Unassembled WGS sequence"/>
</dbReference>
<dbReference type="AlphaFoldDB" id="A0A2J6QSZ5"/>
<dbReference type="InterPro" id="IPR017853">
    <property type="entry name" value="GH"/>
</dbReference>